<evidence type="ECO:0000256" key="9">
    <source>
        <dbReference type="ARBA" id="ARBA00049985"/>
    </source>
</evidence>
<dbReference type="InterPro" id="IPR003593">
    <property type="entry name" value="AAA+_ATPase"/>
</dbReference>
<dbReference type="GO" id="GO:0005524">
    <property type="term" value="F:ATP binding"/>
    <property type="evidence" value="ECO:0007669"/>
    <property type="project" value="UniProtKB-KW"/>
</dbReference>
<dbReference type="EMBL" id="PVTY01000019">
    <property type="protein sequence ID" value="PRZ12709.1"/>
    <property type="molecule type" value="Genomic_DNA"/>
</dbReference>
<dbReference type="InterPro" id="IPR025302">
    <property type="entry name" value="DrrA1/2-like_C"/>
</dbReference>
<dbReference type="Pfam" id="PF13732">
    <property type="entry name" value="DrrA1-3_C"/>
    <property type="match status" value="1"/>
</dbReference>
<comment type="similarity">
    <text evidence="9">Belongs to the ABC transporter superfamily. Drug exporter-1 (DrugE1) (TC 3.A.1.105) family.</text>
</comment>
<name>A0A2T0YD30_9MICC</name>
<dbReference type="AlphaFoldDB" id="A0A2T0YD30"/>
<dbReference type="InterPro" id="IPR005894">
    <property type="entry name" value="DrrA"/>
</dbReference>
<dbReference type="Gene3D" id="3.40.50.300">
    <property type="entry name" value="P-loop containing nucleotide triphosphate hydrolases"/>
    <property type="match status" value="1"/>
</dbReference>
<evidence type="ECO:0000313" key="12">
    <source>
        <dbReference type="EMBL" id="PRZ12709.1"/>
    </source>
</evidence>
<evidence type="ECO:0000256" key="4">
    <source>
        <dbReference type="ARBA" id="ARBA00022741"/>
    </source>
</evidence>
<sequence>MSSSLTAIRAEGVERRFGDLRAVDGVSLEVQAGEIYGFLGPNGAGKSTLTRILCTLLTPSAGRATVAGYDVATQPGEVRLRAGVALQEAALDDKQTGSEMLTLQGRFYGLSAKTTKARVDQLTSLVDIGSALDRRIGTYSGGMKRRLDLALALVHDPEVLFLDEPTTGLDPVSRAKVWQEVRRLNQELGMTVFLTTQYLEEADELADRVGIINKGRLVAEGSPAQLKRTIGTDVVIVTLTGDVGSAGRALESLELVERVEINGPTVTLSVSDGPSAISPIAVALAQVPQAQVVELSLRRPSLDDVFLSVTGEHITDSDPFVAGASGPQHPQRHQETQSHQEPQRTPPPRPPLPRPPGSSPRAQDSSATWPPWPPAPCAPSPGTPLPSSPP</sequence>
<dbReference type="RefSeq" id="WP_106123892.1">
    <property type="nucleotide sequence ID" value="NZ_PVTY01000019.1"/>
</dbReference>
<dbReference type="GO" id="GO:0043215">
    <property type="term" value="P:daunorubicin transport"/>
    <property type="evidence" value="ECO:0007669"/>
    <property type="project" value="InterPro"/>
</dbReference>
<dbReference type="GO" id="GO:0046677">
    <property type="term" value="P:response to antibiotic"/>
    <property type="evidence" value="ECO:0007669"/>
    <property type="project" value="UniProtKB-KW"/>
</dbReference>
<feature type="compositionally biased region" description="Pro residues" evidence="10">
    <location>
        <begin position="344"/>
        <end position="358"/>
    </location>
</feature>
<evidence type="ECO:0000313" key="13">
    <source>
        <dbReference type="Proteomes" id="UP000238217"/>
    </source>
</evidence>
<keyword evidence="2" id="KW-0813">Transport</keyword>
<dbReference type="InterPro" id="IPR027417">
    <property type="entry name" value="P-loop_NTPase"/>
</dbReference>
<comment type="subcellular location">
    <subcellularLocation>
        <location evidence="1">Cell membrane</location>
        <topology evidence="1">Peripheral membrane protein</topology>
        <orientation evidence="1">Cytoplasmic side</orientation>
    </subcellularLocation>
</comment>
<feature type="compositionally biased region" description="Basic and acidic residues" evidence="10">
    <location>
        <begin position="332"/>
        <end position="342"/>
    </location>
</feature>
<dbReference type="PROSITE" id="PS50893">
    <property type="entry name" value="ABC_TRANSPORTER_2"/>
    <property type="match status" value="1"/>
</dbReference>
<evidence type="ECO:0000256" key="2">
    <source>
        <dbReference type="ARBA" id="ARBA00022448"/>
    </source>
</evidence>
<dbReference type="GO" id="GO:0005886">
    <property type="term" value="C:plasma membrane"/>
    <property type="evidence" value="ECO:0007669"/>
    <property type="project" value="UniProtKB-SubCell"/>
</dbReference>
<organism evidence="12 13">
    <name type="scientific">Nesterenkonia sandarakina</name>
    <dbReference type="NCBI Taxonomy" id="272918"/>
    <lineage>
        <taxon>Bacteria</taxon>
        <taxon>Bacillati</taxon>
        <taxon>Actinomycetota</taxon>
        <taxon>Actinomycetes</taxon>
        <taxon>Micrococcales</taxon>
        <taxon>Micrococcaceae</taxon>
        <taxon>Nesterenkonia</taxon>
    </lineage>
</organism>
<keyword evidence="6" id="KW-1278">Translocase</keyword>
<evidence type="ECO:0000256" key="1">
    <source>
        <dbReference type="ARBA" id="ARBA00004413"/>
    </source>
</evidence>
<feature type="compositionally biased region" description="Low complexity" evidence="10">
    <location>
        <begin position="359"/>
        <end position="369"/>
    </location>
</feature>
<protein>
    <submittedName>
        <fullName evidence="12">ABC-2 type transport system ATP-binding protein</fullName>
    </submittedName>
</protein>
<dbReference type="InterPro" id="IPR003439">
    <property type="entry name" value="ABC_transporter-like_ATP-bd"/>
</dbReference>
<evidence type="ECO:0000259" key="11">
    <source>
        <dbReference type="PROSITE" id="PS50893"/>
    </source>
</evidence>
<dbReference type="Pfam" id="PF00005">
    <property type="entry name" value="ABC_tran"/>
    <property type="match status" value="1"/>
</dbReference>
<evidence type="ECO:0000256" key="7">
    <source>
        <dbReference type="ARBA" id="ARBA00023136"/>
    </source>
</evidence>
<accession>A0A2T0YD30</accession>
<dbReference type="InterPro" id="IPR050763">
    <property type="entry name" value="ABC_transporter_ATP-binding"/>
</dbReference>
<dbReference type="NCBIfam" id="TIGR01188">
    <property type="entry name" value="drrA"/>
    <property type="match status" value="1"/>
</dbReference>
<gene>
    <name evidence="12" type="ORF">BCL67_1195</name>
</gene>
<keyword evidence="13" id="KW-1185">Reference proteome</keyword>
<keyword evidence="4" id="KW-0547">Nucleotide-binding</keyword>
<evidence type="ECO:0000256" key="10">
    <source>
        <dbReference type="SAM" id="MobiDB-lite"/>
    </source>
</evidence>
<dbReference type="GO" id="GO:1900753">
    <property type="term" value="P:doxorubicin transport"/>
    <property type="evidence" value="ECO:0007669"/>
    <property type="project" value="InterPro"/>
</dbReference>
<dbReference type="PANTHER" id="PTHR42711">
    <property type="entry name" value="ABC TRANSPORTER ATP-BINDING PROTEIN"/>
    <property type="match status" value="1"/>
</dbReference>
<dbReference type="PROSITE" id="PS00211">
    <property type="entry name" value="ABC_TRANSPORTER_1"/>
    <property type="match status" value="1"/>
</dbReference>
<feature type="domain" description="ABC transporter" evidence="11">
    <location>
        <begin position="8"/>
        <end position="239"/>
    </location>
</feature>
<dbReference type="Proteomes" id="UP000238217">
    <property type="component" value="Unassembled WGS sequence"/>
</dbReference>
<keyword evidence="7" id="KW-0472">Membrane</keyword>
<dbReference type="SUPFAM" id="SSF52540">
    <property type="entry name" value="P-loop containing nucleoside triphosphate hydrolases"/>
    <property type="match status" value="1"/>
</dbReference>
<reference evidence="12 13" key="1">
    <citation type="submission" date="2018-03" db="EMBL/GenBank/DDBJ databases">
        <title>Comparative analysis of microorganisms from saline springs in Andes Mountain Range, Colombia.</title>
        <authorList>
            <person name="Rubin E."/>
        </authorList>
    </citation>
    <scope>NUCLEOTIDE SEQUENCE [LARGE SCALE GENOMIC DNA]</scope>
    <source>
        <strain evidence="12 13">CG 35</strain>
    </source>
</reference>
<dbReference type="SMART" id="SM00382">
    <property type="entry name" value="AAA"/>
    <property type="match status" value="1"/>
</dbReference>
<keyword evidence="8" id="KW-0046">Antibiotic resistance</keyword>
<evidence type="ECO:0000256" key="6">
    <source>
        <dbReference type="ARBA" id="ARBA00022967"/>
    </source>
</evidence>
<dbReference type="OrthoDB" id="9804819at2"/>
<evidence type="ECO:0000256" key="3">
    <source>
        <dbReference type="ARBA" id="ARBA00022475"/>
    </source>
</evidence>
<dbReference type="InterPro" id="IPR017871">
    <property type="entry name" value="ABC_transporter-like_CS"/>
</dbReference>
<proteinExistence type="inferred from homology"/>
<keyword evidence="5 12" id="KW-0067">ATP-binding</keyword>
<feature type="region of interest" description="Disordered" evidence="10">
    <location>
        <begin position="315"/>
        <end position="390"/>
    </location>
</feature>
<dbReference type="PANTHER" id="PTHR42711:SF19">
    <property type="entry name" value="DOXORUBICIN RESISTANCE ATP-BINDING PROTEIN DRRA"/>
    <property type="match status" value="1"/>
</dbReference>
<feature type="compositionally biased region" description="Pro residues" evidence="10">
    <location>
        <begin position="370"/>
        <end position="390"/>
    </location>
</feature>
<dbReference type="GO" id="GO:0016887">
    <property type="term" value="F:ATP hydrolysis activity"/>
    <property type="evidence" value="ECO:0007669"/>
    <property type="project" value="InterPro"/>
</dbReference>
<comment type="caution">
    <text evidence="12">The sequence shown here is derived from an EMBL/GenBank/DDBJ whole genome shotgun (WGS) entry which is preliminary data.</text>
</comment>
<evidence type="ECO:0000256" key="8">
    <source>
        <dbReference type="ARBA" id="ARBA00023251"/>
    </source>
</evidence>
<evidence type="ECO:0000256" key="5">
    <source>
        <dbReference type="ARBA" id="ARBA00022840"/>
    </source>
</evidence>
<keyword evidence="3" id="KW-1003">Cell membrane</keyword>